<dbReference type="PROSITE" id="PS50830">
    <property type="entry name" value="TNASE_3"/>
    <property type="match status" value="1"/>
</dbReference>
<dbReference type="Pfam" id="PF00565">
    <property type="entry name" value="SNase"/>
    <property type="match status" value="1"/>
</dbReference>
<comment type="caution">
    <text evidence="2">The sequence shown here is derived from an EMBL/GenBank/DDBJ whole genome shotgun (WGS) entry which is preliminary data.</text>
</comment>
<dbReference type="PANTHER" id="PTHR12302:SF26">
    <property type="entry name" value="BLR1266 PROTEIN"/>
    <property type="match status" value="1"/>
</dbReference>
<gene>
    <name evidence="2" type="ORF">ACFOMH_18730</name>
</gene>
<dbReference type="EMBL" id="JBHRXJ010000021">
    <property type="protein sequence ID" value="MFC3530209.1"/>
    <property type="molecule type" value="Genomic_DNA"/>
</dbReference>
<sequence>MADETNRKGVVPGVSRACPVDSPARLQIIVDRASRAGLTRIFLNCAERLVPCSEVADDHPMTLTRHFAFAAIIAITASAAIGAQTRVVDGDTFDLDGLQIRINGIDAPEFGQRCGDWDCGQDALNRLDALISEGDVSCTPLDQDRYGRTIARCSTGDQDIGAVLVEEGLAWAFTRYSVDYVEAEAVARQAHIGIWQGDYEAPWDYRARKWAEAAQAAPEGCPIKGNISSGGKIYHPPWSPWYGKTRINTSKGERWFCSEDEAIAAGWRAPVWR</sequence>
<dbReference type="InterPro" id="IPR035437">
    <property type="entry name" value="SNase_OB-fold_sf"/>
</dbReference>
<evidence type="ECO:0000313" key="2">
    <source>
        <dbReference type="EMBL" id="MFC3530209.1"/>
    </source>
</evidence>
<protein>
    <submittedName>
        <fullName evidence="2">Thermonuclease family protein</fullName>
    </submittedName>
</protein>
<dbReference type="RefSeq" id="WP_377746383.1">
    <property type="nucleotide sequence ID" value="NZ_JBHRXJ010000021.1"/>
</dbReference>
<name>A0ABV7R7K1_9RHOB</name>
<keyword evidence="3" id="KW-1185">Reference proteome</keyword>
<dbReference type="InterPro" id="IPR016071">
    <property type="entry name" value="Staphylococal_nuclease_OB-fold"/>
</dbReference>
<evidence type="ECO:0000313" key="3">
    <source>
        <dbReference type="Proteomes" id="UP001595721"/>
    </source>
</evidence>
<organism evidence="2 3">
    <name type="scientific">Paracoccus mangrovi</name>
    <dbReference type="NCBI Taxonomy" id="1715645"/>
    <lineage>
        <taxon>Bacteria</taxon>
        <taxon>Pseudomonadati</taxon>
        <taxon>Pseudomonadota</taxon>
        <taxon>Alphaproteobacteria</taxon>
        <taxon>Rhodobacterales</taxon>
        <taxon>Paracoccaceae</taxon>
        <taxon>Paracoccus</taxon>
    </lineage>
</organism>
<proteinExistence type="predicted"/>
<dbReference type="SUPFAM" id="SSF50199">
    <property type="entry name" value="Staphylococcal nuclease"/>
    <property type="match status" value="1"/>
</dbReference>
<reference evidence="3" key="1">
    <citation type="journal article" date="2019" name="Int. J. Syst. Evol. Microbiol.">
        <title>The Global Catalogue of Microorganisms (GCM) 10K type strain sequencing project: providing services to taxonomists for standard genome sequencing and annotation.</title>
        <authorList>
            <consortium name="The Broad Institute Genomics Platform"/>
            <consortium name="The Broad Institute Genome Sequencing Center for Infectious Disease"/>
            <person name="Wu L."/>
            <person name="Ma J."/>
        </authorList>
    </citation>
    <scope>NUCLEOTIDE SEQUENCE [LARGE SCALE GENOMIC DNA]</scope>
    <source>
        <strain evidence="3">KCTC 42899</strain>
    </source>
</reference>
<dbReference type="PANTHER" id="PTHR12302">
    <property type="entry name" value="EBNA2 BINDING PROTEIN P100"/>
    <property type="match status" value="1"/>
</dbReference>
<accession>A0ABV7R7K1</accession>
<dbReference type="Gene3D" id="2.40.50.90">
    <property type="match status" value="1"/>
</dbReference>
<dbReference type="Proteomes" id="UP001595721">
    <property type="component" value="Unassembled WGS sequence"/>
</dbReference>
<evidence type="ECO:0000259" key="1">
    <source>
        <dbReference type="PROSITE" id="PS50830"/>
    </source>
</evidence>
<feature type="domain" description="TNase-like" evidence="1">
    <location>
        <begin position="78"/>
        <end position="197"/>
    </location>
</feature>
<dbReference type="SMART" id="SM00318">
    <property type="entry name" value="SNc"/>
    <property type="match status" value="1"/>
</dbReference>